<dbReference type="EMBL" id="JAODUP010000452">
    <property type="protein sequence ID" value="KAK2149443.1"/>
    <property type="molecule type" value="Genomic_DNA"/>
</dbReference>
<accession>A0AAD9JB18</accession>
<keyword evidence="3" id="KW-1185">Reference proteome</keyword>
<feature type="region of interest" description="Disordered" evidence="1">
    <location>
        <begin position="172"/>
        <end position="207"/>
    </location>
</feature>
<organism evidence="2 3">
    <name type="scientific">Paralvinella palmiformis</name>
    <dbReference type="NCBI Taxonomy" id="53620"/>
    <lineage>
        <taxon>Eukaryota</taxon>
        <taxon>Metazoa</taxon>
        <taxon>Spiralia</taxon>
        <taxon>Lophotrochozoa</taxon>
        <taxon>Annelida</taxon>
        <taxon>Polychaeta</taxon>
        <taxon>Sedentaria</taxon>
        <taxon>Canalipalpata</taxon>
        <taxon>Terebellida</taxon>
        <taxon>Terebelliformia</taxon>
        <taxon>Alvinellidae</taxon>
        <taxon>Paralvinella</taxon>
    </lineage>
</organism>
<gene>
    <name evidence="2" type="ORF">LSH36_452g01001</name>
</gene>
<name>A0AAD9JB18_9ANNE</name>
<evidence type="ECO:0000313" key="3">
    <source>
        <dbReference type="Proteomes" id="UP001208570"/>
    </source>
</evidence>
<proteinExistence type="predicted"/>
<protein>
    <submittedName>
        <fullName evidence="2">Uncharacterized protein</fullName>
    </submittedName>
</protein>
<evidence type="ECO:0000313" key="2">
    <source>
        <dbReference type="EMBL" id="KAK2149443.1"/>
    </source>
</evidence>
<feature type="compositionally biased region" description="Acidic residues" evidence="1">
    <location>
        <begin position="177"/>
        <end position="191"/>
    </location>
</feature>
<dbReference type="Proteomes" id="UP001208570">
    <property type="component" value="Unassembled WGS sequence"/>
</dbReference>
<evidence type="ECO:0000256" key="1">
    <source>
        <dbReference type="SAM" id="MobiDB-lite"/>
    </source>
</evidence>
<reference evidence="2" key="1">
    <citation type="journal article" date="2023" name="Mol. Biol. Evol.">
        <title>Third-Generation Sequencing Reveals the Adaptive Role of the Epigenome in Three Deep-Sea Polychaetes.</title>
        <authorList>
            <person name="Perez M."/>
            <person name="Aroh O."/>
            <person name="Sun Y."/>
            <person name="Lan Y."/>
            <person name="Juniper S.K."/>
            <person name="Young C.R."/>
            <person name="Angers B."/>
            <person name="Qian P.Y."/>
        </authorList>
    </citation>
    <scope>NUCLEOTIDE SEQUENCE</scope>
    <source>
        <strain evidence="2">P08H-3</strain>
    </source>
</reference>
<dbReference type="AlphaFoldDB" id="A0AAD9JB18"/>
<comment type="caution">
    <text evidence="2">The sequence shown here is derived from an EMBL/GenBank/DDBJ whole genome shotgun (WGS) entry which is preliminary data.</text>
</comment>
<sequence length="207" mass="23204">MRSAFYILCGDCCLAEFHLDFNPDKTDPSFQELRVVSRLQGHISSIRSLASSRSYKSIRGINAVVLLSGGGRAQLMARRIWPGELGCHDNNAQESSSKTTDEMELPETSSISHVPHDGVPTKCQHLSEQLASHTVIGDVDMRKSRTWRSKEYVFDPETRVMSMTMFTVNDLDSAPAPDDDDRQLWAPDDDDRQLRPRMMMIDSSGPG</sequence>